<evidence type="ECO:0000313" key="8">
    <source>
        <dbReference type="EMBL" id="ESO90663.1"/>
    </source>
</evidence>
<evidence type="ECO:0000256" key="3">
    <source>
        <dbReference type="ARBA" id="ARBA00022692"/>
    </source>
</evidence>
<feature type="transmembrane region" description="Helical" evidence="7">
    <location>
        <begin position="57"/>
        <end position="78"/>
    </location>
</feature>
<dbReference type="InterPro" id="IPR007593">
    <property type="entry name" value="CD225/Dispanin_fam"/>
</dbReference>
<dbReference type="PANTHER" id="PTHR14948:SF25">
    <property type="entry name" value="DUF4190 DOMAIN-CONTAINING PROTEIN"/>
    <property type="match status" value="1"/>
</dbReference>
<evidence type="ECO:0000256" key="1">
    <source>
        <dbReference type="ARBA" id="ARBA00004370"/>
    </source>
</evidence>
<dbReference type="STRING" id="225164.V3ZHC4"/>
<organism evidence="8 9">
    <name type="scientific">Lottia gigantea</name>
    <name type="common">Giant owl limpet</name>
    <dbReference type="NCBI Taxonomy" id="225164"/>
    <lineage>
        <taxon>Eukaryota</taxon>
        <taxon>Metazoa</taxon>
        <taxon>Spiralia</taxon>
        <taxon>Lophotrochozoa</taxon>
        <taxon>Mollusca</taxon>
        <taxon>Gastropoda</taxon>
        <taxon>Patellogastropoda</taxon>
        <taxon>Lottioidea</taxon>
        <taxon>Lottiidae</taxon>
        <taxon>Lottia</taxon>
    </lineage>
</organism>
<evidence type="ECO:0000256" key="5">
    <source>
        <dbReference type="ARBA" id="ARBA00023136"/>
    </source>
</evidence>
<dbReference type="CTD" id="20239575"/>
<dbReference type="RefSeq" id="XP_009058659.1">
    <property type="nucleotide sequence ID" value="XM_009060411.1"/>
</dbReference>
<keyword evidence="3 7" id="KW-0812">Transmembrane</keyword>
<dbReference type="OrthoDB" id="10038436at2759"/>
<keyword evidence="5 7" id="KW-0472">Membrane</keyword>
<evidence type="ECO:0008006" key="10">
    <source>
        <dbReference type="Google" id="ProtNLM"/>
    </source>
</evidence>
<accession>V3ZHC4</accession>
<dbReference type="InterPro" id="IPR051423">
    <property type="entry name" value="CD225/Dispanin"/>
</dbReference>
<protein>
    <recommendedName>
        <fullName evidence="10">Proline-rich transmembrane protein 1</fullName>
    </recommendedName>
</protein>
<reference evidence="8 9" key="1">
    <citation type="journal article" date="2013" name="Nature">
        <title>Insights into bilaterian evolution from three spiralian genomes.</title>
        <authorList>
            <person name="Simakov O."/>
            <person name="Marletaz F."/>
            <person name="Cho S.J."/>
            <person name="Edsinger-Gonzales E."/>
            <person name="Havlak P."/>
            <person name="Hellsten U."/>
            <person name="Kuo D.H."/>
            <person name="Larsson T."/>
            <person name="Lv J."/>
            <person name="Arendt D."/>
            <person name="Savage R."/>
            <person name="Osoegawa K."/>
            <person name="de Jong P."/>
            <person name="Grimwood J."/>
            <person name="Chapman J.A."/>
            <person name="Shapiro H."/>
            <person name="Aerts A."/>
            <person name="Otillar R.P."/>
            <person name="Terry A.Y."/>
            <person name="Boore J.L."/>
            <person name="Grigoriev I.V."/>
            <person name="Lindberg D.R."/>
            <person name="Seaver E.C."/>
            <person name="Weisblat D.A."/>
            <person name="Putnam N.H."/>
            <person name="Rokhsar D.S."/>
        </authorList>
    </citation>
    <scope>NUCLEOTIDE SEQUENCE [LARGE SCALE GENOMIC DNA]</scope>
</reference>
<feature type="transmembrane region" description="Helical" evidence="7">
    <location>
        <begin position="102"/>
        <end position="124"/>
    </location>
</feature>
<dbReference type="GeneID" id="20239575"/>
<dbReference type="HOGENOM" id="CLU_140587_1_1_1"/>
<proteinExistence type="inferred from homology"/>
<gene>
    <name evidence="8" type="ORF">LOTGIDRAFT_163884</name>
</gene>
<dbReference type="OMA" id="HKECHIQ"/>
<evidence type="ECO:0000256" key="7">
    <source>
        <dbReference type="SAM" id="Phobius"/>
    </source>
</evidence>
<dbReference type="EMBL" id="KB202367">
    <property type="protein sequence ID" value="ESO90663.1"/>
    <property type="molecule type" value="Genomic_DNA"/>
</dbReference>
<dbReference type="GO" id="GO:0016020">
    <property type="term" value="C:membrane"/>
    <property type="evidence" value="ECO:0007669"/>
    <property type="project" value="UniProtKB-SubCell"/>
</dbReference>
<evidence type="ECO:0000256" key="2">
    <source>
        <dbReference type="ARBA" id="ARBA00006843"/>
    </source>
</evidence>
<evidence type="ECO:0000256" key="6">
    <source>
        <dbReference type="SAM" id="MobiDB-lite"/>
    </source>
</evidence>
<evidence type="ECO:0000256" key="4">
    <source>
        <dbReference type="ARBA" id="ARBA00022989"/>
    </source>
</evidence>
<dbReference type="PANTHER" id="PTHR14948">
    <property type="entry name" value="NG5"/>
    <property type="match status" value="1"/>
</dbReference>
<dbReference type="Proteomes" id="UP000030746">
    <property type="component" value="Unassembled WGS sequence"/>
</dbReference>
<dbReference type="KEGG" id="lgi:LOTGIDRAFT_163884"/>
<keyword evidence="4 7" id="KW-1133">Transmembrane helix</keyword>
<evidence type="ECO:0000313" key="9">
    <source>
        <dbReference type="Proteomes" id="UP000030746"/>
    </source>
</evidence>
<comment type="subcellular location">
    <subcellularLocation>
        <location evidence="1">Membrane</location>
    </subcellularLocation>
</comment>
<feature type="region of interest" description="Disordered" evidence="6">
    <location>
        <begin position="1"/>
        <end position="35"/>
    </location>
</feature>
<comment type="similarity">
    <text evidence="2">Belongs to the CD225/Dispanin family.</text>
</comment>
<keyword evidence="9" id="KW-1185">Reference proteome</keyword>
<name>V3ZHC4_LOTGI</name>
<dbReference type="Pfam" id="PF04505">
    <property type="entry name" value="CD225"/>
    <property type="match status" value="1"/>
</dbReference>
<sequence length="134" mass="14956">MADSEKKAPPPSYEETAQKEYPHPQGFATQPGYNPVMQPTSTNIVIAENRPNDYLCLSIFTCLCCFWPTGIAAIFYSVKSRDAGNCGRITEAAEKGQTARKLAIISIVLGIIMTIIIIILRTVVFPTRTNRYYY</sequence>
<dbReference type="AlphaFoldDB" id="V3ZHC4"/>